<gene>
    <name evidence="15" type="ORF">CAPTEDRAFT_223627</name>
</gene>
<feature type="domain" description="EGF-like" evidence="12">
    <location>
        <begin position="588"/>
        <end position="616"/>
    </location>
</feature>
<feature type="domain" description="CUB" evidence="11">
    <location>
        <begin position="464"/>
        <end position="588"/>
    </location>
</feature>
<dbReference type="EnsemblMetazoa" id="CapteT223627">
    <property type="protein sequence ID" value="CapteP223627"/>
    <property type="gene ID" value="CapteG223627"/>
</dbReference>
<keyword evidence="4 8" id="KW-0862">Zinc</keyword>
<dbReference type="CDD" id="cd01450">
    <property type="entry name" value="vWFA_subfamily_ECM"/>
    <property type="match status" value="1"/>
</dbReference>
<feature type="compositionally biased region" description="Low complexity" evidence="10">
    <location>
        <begin position="813"/>
        <end position="846"/>
    </location>
</feature>
<evidence type="ECO:0000256" key="1">
    <source>
        <dbReference type="ARBA" id="ARBA00022670"/>
    </source>
</evidence>
<dbReference type="PANTHER" id="PTHR10127">
    <property type="entry name" value="DISCOIDIN, CUB, EGF, LAMININ , AND ZINC METALLOPROTEASE DOMAIN CONTAINING"/>
    <property type="match status" value="1"/>
</dbReference>
<feature type="region of interest" description="Disordered" evidence="10">
    <location>
        <begin position="148"/>
        <end position="168"/>
    </location>
</feature>
<dbReference type="OrthoDB" id="291007at2759"/>
<dbReference type="EMBL" id="KB297234">
    <property type="protein sequence ID" value="ELU10783.1"/>
    <property type="molecule type" value="Genomic_DNA"/>
</dbReference>
<dbReference type="InterPro" id="IPR006026">
    <property type="entry name" value="Peptidase_Metallo"/>
</dbReference>
<keyword evidence="2 8" id="KW-0479">Metal-binding</keyword>
<comment type="cofactor">
    <cofactor evidence="8 9">
        <name>Zn(2+)</name>
        <dbReference type="ChEBI" id="CHEBI:29105"/>
    </cofactor>
    <text evidence="8 9">Binds 1 zinc ion per subunit.</text>
</comment>
<dbReference type="GO" id="GO:0004222">
    <property type="term" value="F:metalloendopeptidase activity"/>
    <property type="evidence" value="ECO:0007669"/>
    <property type="project" value="UniProtKB-UniRule"/>
</dbReference>
<dbReference type="InterPro" id="IPR035914">
    <property type="entry name" value="Sperma_CUB_dom_sf"/>
</dbReference>
<organism evidence="15">
    <name type="scientific">Capitella teleta</name>
    <name type="common">Polychaete worm</name>
    <dbReference type="NCBI Taxonomy" id="283909"/>
    <lineage>
        <taxon>Eukaryota</taxon>
        <taxon>Metazoa</taxon>
        <taxon>Spiralia</taxon>
        <taxon>Lophotrochozoa</taxon>
        <taxon>Annelida</taxon>
        <taxon>Polychaeta</taxon>
        <taxon>Sedentaria</taxon>
        <taxon>Scolecida</taxon>
        <taxon>Capitellidae</taxon>
        <taxon>Capitella</taxon>
    </lineage>
</organism>
<keyword evidence="5 8" id="KW-0482">Metalloprotease</keyword>
<keyword evidence="9" id="KW-0732">Signal</keyword>
<feature type="binding site" evidence="8">
    <location>
        <position position="324"/>
    </location>
    <ligand>
        <name>Zn(2+)</name>
        <dbReference type="ChEBI" id="CHEBI:29105"/>
        <note>catalytic</note>
    </ligand>
</feature>
<feature type="region of interest" description="Disordered" evidence="10">
    <location>
        <begin position="804"/>
        <end position="869"/>
    </location>
</feature>
<dbReference type="GO" id="GO:0006508">
    <property type="term" value="P:proteolysis"/>
    <property type="evidence" value="ECO:0007669"/>
    <property type="project" value="UniProtKB-KW"/>
</dbReference>
<dbReference type="CDD" id="cd00041">
    <property type="entry name" value="CUB"/>
    <property type="match status" value="1"/>
</dbReference>
<proteinExistence type="predicted"/>
<feature type="region of interest" description="Disordered" evidence="10">
    <location>
        <begin position="102"/>
        <end position="123"/>
    </location>
</feature>
<dbReference type="STRING" id="283909.R7UVY4"/>
<dbReference type="InterPro" id="IPR036465">
    <property type="entry name" value="vWFA_dom_sf"/>
</dbReference>
<feature type="region of interest" description="Disordered" evidence="10">
    <location>
        <begin position="910"/>
        <end position="1013"/>
    </location>
</feature>
<dbReference type="SUPFAM" id="SSF55486">
    <property type="entry name" value="Metalloproteases ('zincins'), catalytic domain"/>
    <property type="match status" value="1"/>
</dbReference>
<dbReference type="Gene3D" id="2.10.25.10">
    <property type="entry name" value="Laminin"/>
    <property type="match status" value="1"/>
</dbReference>
<dbReference type="SMART" id="SM00042">
    <property type="entry name" value="CUB"/>
    <property type="match status" value="1"/>
</dbReference>
<evidence type="ECO:0000256" key="2">
    <source>
        <dbReference type="ARBA" id="ARBA00022723"/>
    </source>
</evidence>
<dbReference type="AlphaFoldDB" id="R7UVY4"/>
<feature type="signal peptide" evidence="9">
    <location>
        <begin position="1"/>
        <end position="16"/>
    </location>
</feature>
<dbReference type="PANTHER" id="PTHR10127:SF813">
    <property type="entry name" value="ZINC METALLOPROTEINASE DPY-31"/>
    <property type="match status" value="1"/>
</dbReference>
<dbReference type="PROSITE" id="PS01186">
    <property type="entry name" value="EGF_2"/>
    <property type="match status" value="1"/>
</dbReference>
<dbReference type="InterPro" id="IPR034035">
    <property type="entry name" value="Astacin-like_dom"/>
</dbReference>
<dbReference type="InterPro" id="IPR001506">
    <property type="entry name" value="Peptidase_M12A"/>
</dbReference>
<dbReference type="PROSITE" id="PS51864">
    <property type="entry name" value="ASTACIN"/>
    <property type="match status" value="1"/>
</dbReference>
<dbReference type="EC" id="3.4.24.-" evidence="9"/>
<reference evidence="15 17" key="2">
    <citation type="journal article" date="2013" name="Nature">
        <title>Insights into bilaterian evolution from three spiralian genomes.</title>
        <authorList>
            <person name="Simakov O."/>
            <person name="Marletaz F."/>
            <person name="Cho S.J."/>
            <person name="Edsinger-Gonzales E."/>
            <person name="Havlak P."/>
            <person name="Hellsten U."/>
            <person name="Kuo D.H."/>
            <person name="Larsson T."/>
            <person name="Lv J."/>
            <person name="Arendt D."/>
            <person name="Savage R."/>
            <person name="Osoegawa K."/>
            <person name="de Jong P."/>
            <person name="Grimwood J."/>
            <person name="Chapman J.A."/>
            <person name="Shapiro H."/>
            <person name="Aerts A."/>
            <person name="Otillar R.P."/>
            <person name="Terry A.Y."/>
            <person name="Boore J.L."/>
            <person name="Grigoriev I.V."/>
            <person name="Lindberg D.R."/>
            <person name="Seaver E.C."/>
            <person name="Weisblat D.A."/>
            <person name="Putnam N.H."/>
            <person name="Rokhsar D.S."/>
        </authorList>
    </citation>
    <scope>NUCLEOTIDE SEQUENCE</scope>
    <source>
        <strain evidence="15 17">I ESC-2004</strain>
    </source>
</reference>
<dbReference type="CDD" id="cd00054">
    <property type="entry name" value="EGF_CA"/>
    <property type="match status" value="1"/>
</dbReference>
<evidence type="ECO:0000313" key="17">
    <source>
        <dbReference type="Proteomes" id="UP000014760"/>
    </source>
</evidence>
<evidence type="ECO:0000259" key="14">
    <source>
        <dbReference type="PROSITE" id="PS51864"/>
    </source>
</evidence>
<reference evidence="17" key="1">
    <citation type="submission" date="2012-12" db="EMBL/GenBank/DDBJ databases">
        <authorList>
            <person name="Hellsten U."/>
            <person name="Grimwood J."/>
            <person name="Chapman J.A."/>
            <person name="Shapiro H."/>
            <person name="Aerts A."/>
            <person name="Otillar R.P."/>
            <person name="Terry A.Y."/>
            <person name="Boore J.L."/>
            <person name="Simakov O."/>
            <person name="Marletaz F."/>
            <person name="Cho S.-J."/>
            <person name="Edsinger-Gonzales E."/>
            <person name="Havlak P."/>
            <person name="Kuo D.-H."/>
            <person name="Larsson T."/>
            <person name="Lv J."/>
            <person name="Arendt D."/>
            <person name="Savage R."/>
            <person name="Osoegawa K."/>
            <person name="de Jong P."/>
            <person name="Lindberg D.R."/>
            <person name="Seaver E.C."/>
            <person name="Weisblat D.A."/>
            <person name="Putnam N.H."/>
            <person name="Grigoriev I.V."/>
            <person name="Rokhsar D.S."/>
        </authorList>
    </citation>
    <scope>NUCLEOTIDE SEQUENCE</scope>
    <source>
        <strain evidence="17">I ESC-2004</strain>
    </source>
</reference>
<dbReference type="SMART" id="SM00235">
    <property type="entry name" value="ZnMc"/>
    <property type="match status" value="1"/>
</dbReference>
<feature type="compositionally biased region" description="Basic and acidic residues" evidence="10">
    <location>
        <begin position="910"/>
        <end position="1012"/>
    </location>
</feature>
<dbReference type="Pfam" id="PF00431">
    <property type="entry name" value="CUB"/>
    <property type="match status" value="1"/>
</dbReference>
<dbReference type="InterPro" id="IPR002035">
    <property type="entry name" value="VWF_A"/>
</dbReference>
<dbReference type="Pfam" id="PF00092">
    <property type="entry name" value="VWA"/>
    <property type="match status" value="1"/>
</dbReference>
<evidence type="ECO:0000259" key="12">
    <source>
        <dbReference type="PROSITE" id="PS50026"/>
    </source>
</evidence>
<accession>R7UVY4</accession>
<keyword evidence="17" id="KW-1185">Reference proteome</keyword>
<dbReference type="PROSITE" id="PS50234">
    <property type="entry name" value="VWFA"/>
    <property type="match status" value="1"/>
</dbReference>
<evidence type="ECO:0000313" key="16">
    <source>
        <dbReference type="EnsemblMetazoa" id="CapteP223627"/>
    </source>
</evidence>
<dbReference type="InterPro" id="IPR024079">
    <property type="entry name" value="MetalloPept_cat_dom_sf"/>
</dbReference>
<dbReference type="Gene3D" id="2.60.120.290">
    <property type="entry name" value="Spermadhesin, CUB domain"/>
    <property type="match status" value="1"/>
</dbReference>
<feature type="compositionally biased region" description="Polar residues" evidence="10">
    <location>
        <begin position="853"/>
        <end position="869"/>
    </location>
</feature>
<dbReference type="CDD" id="cd04280">
    <property type="entry name" value="ZnMc_astacin_like"/>
    <property type="match status" value="1"/>
</dbReference>
<evidence type="ECO:0000256" key="3">
    <source>
        <dbReference type="ARBA" id="ARBA00022801"/>
    </source>
</evidence>
<dbReference type="InterPro" id="IPR000742">
    <property type="entry name" value="EGF"/>
</dbReference>
<dbReference type="GO" id="GO:0008270">
    <property type="term" value="F:zinc ion binding"/>
    <property type="evidence" value="ECO:0007669"/>
    <property type="project" value="UniProtKB-UniRule"/>
</dbReference>
<feature type="binding site" evidence="8">
    <location>
        <position position="314"/>
    </location>
    <ligand>
        <name>Zn(2+)</name>
        <dbReference type="ChEBI" id="CHEBI:29105"/>
        <note>catalytic</note>
    </ligand>
</feature>
<name>R7UVY4_CAPTE</name>
<feature type="active site" evidence="8">
    <location>
        <position position="315"/>
    </location>
</feature>
<feature type="domain" description="Peptidase M12A" evidence="14">
    <location>
        <begin position="215"/>
        <end position="421"/>
    </location>
</feature>
<evidence type="ECO:0000256" key="6">
    <source>
        <dbReference type="ARBA" id="ARBA00023157"/>
    </source>
</evidence>
<evidence type="ECO:0000256" key="9">
    <source>
        <dbReference type="RuleBase" id="RU361183"/>
    </source>
</evidence>
<sequence length="1027" mass="118937">METRCFILIICAMALSELDRNGEPCLKSNFFSKFICDKGTGERRLKRNQLKTCCEMASYGPLFQPKGCNRNTWKRYNGCNREDWAHQVDRCNLLKSLLIQRNMREDQTSENPTEETTDTSSEWTEALGADIDDWKEEWPSTSTEHVIEDVQPQNETKEGEEEGVGDGPPGACIAEDELLDSEQVESMIDRLLAELNEGGEDHGQASKSKRRKKRKVMKDFKINRWGKVIPYMIDGDFSESYADMIKAAIAHWEKGTCLKFVERNVTEEPQEPTILFALSLLNSVCYSYIGKTISQIPQPIHLSPLCFTLGVLAHEIAHTLGSIHEHQRPDRDEFISIRSSSILDSAKGHFMPMSSKYVEMRGMPYDYGSALHYRMDAFSKNGHNTIETKDSRFQRSIGQRVGLTFWDYRVINDVYCMDECEGVEAPPCQNRGYQNPKDCSKCLCPDGWSGDYCHQVASYSGAPCGGELTAETSPKYVTSPNYFANKNVRFYSTGQECNWRIKAPEGHRVVMTFEDDFGIYCYNRRCLHWLEIRSTADLGIPGPRYCCTYTPKDQITSETNQAVLTFRALDTHSNSGQRRGFQLKYVADGDECRSNPCQNGGTCLDGIASFTSDEVDIIFMLDSTNKPGKNFPAIQSYVKSVLNSFSYGDTSTRVGLISFDNFAYSRAYLNSEATRDDLYQAVDDIPVQKGSSNFYTALWLLYSGTFMQKRGDRSSVPNVAVMITDNAPSNNVRSKLSGPMLTVAKSIRELGTQLIAVTIGDSVPKRLIEDIVGSPSLILGLDNYDALKQTDVVQHLVFRIKERTDHNNDNETTDNNNNNKTADNNNNNKTADNNNNNKTADNNNNNSDHDDQPTSYLIDNQIDPSSSHQPEYLTKTVLSQVLRLIEHCNAKPCNTDCWFYIAEYYKRREEKRREEKRREEKRREEKRREEKRREEKRREEKRREEKRREEKRREEKRREEKRREEKRREEKRREEKRREEKRREEKRREEKRREEKRREEKRREEKRREEKTFNPFTLDIRVQNITI</sequence>
<evidence type="ECO:0000259" key="13">
    <source>
        <dbReference type="PROSITE" id="PS50234"/>
    </source>
</evidence>
<reference evidence="16" key="3">
    <citation type="submission" date="2015-06" db="UniProtKB">
        <authorList>
            <consortium name="EnsemblMetazoa"/>
        </authorList>
    </citation>
    <scope>IDENTIFICATION</scope>
</reference>
<protein>
    <recommendedName>
        <fullName evidence="9">Metalloendopeptidase</fullName>
        <ecNumber evidence="9">3.4.24.-</ecNumber>
    </recommendedName>
</protein>
<dbReference type="HOGENOM" id="CLU_294971_0_0_1"/>
<dbReference type="Gene3D" id="3.40.390.10">
    <property type="entry name" value="Collagenase (Catalytic Domain)"/>
    <property type="match status" value="1"/>
</dbReference>
<evidence type="ECO:0000256" key="7">
    <source>
        <dbReference type="PROSITE-ProRule" id="PRU00076"/>
    </source>
</evidence>
<keyword evidence="7" id="KW-0245">EGF-like domain</keyword>
<keyword evidence="6" id="KW-1015">Disulfide bond</keyword>
<keyword evidence="3 8" id="KW-0378">Hydrolase</keyword>
<dbReference type="Pfam" id="PF01400">
    <property type="entry name" value="Astacin"/>
    <property type="match status" value="1"/>
</dbReference>
<evidence type="ECO:0000256" key="5">
    <source>
        <dbReference type="ARBA" id="ARBA00023049"/>
    </source>
</evidence>
<dbReference type="PROSITE" id="PS00022">
    <property type="entry name" value="EGF_1"/>
    <property type="match status" value="1"/>
</dbReference>
<feature type="chain" id="PRO_5008452559" description="Metalloendopeptidase" evidence="9">
    <location>
        <begin position="17"/>
        <end position="1027"/>
    </location>
</feature>
<evidence type="ECO:0000256" key="4">
    <source>
        <dbReference type="ARBA" id="ARBA00022833"/>
    </source>
</evidence>
<dbReference type="SUPFAM" id="SSF53300">
    <property type="entry name" value="vWA-like"/>
    <property type="match status" value="1"/>
</dbReference>
<dbReference type="PROSITE" id="PS50026">
    <property type="entry name" value="EGF_3"/>
    <property type="match status" value="1"/>
</dbReference>
<dbReference type="PRINTS" id="PR00480">
    <property type="entry name" value="ASTACIN"/>
</dbReference>
<keyword evidence="1 8" id="KW-0645">Protease</keyword>
<dbReference type="PROSITE" id="PS01180">
    <property type="entry name" value="CUB"/>
    <property type="match status" value="1"/>
</dbReference>
<feature type="domain" description="VWFA" evidence="13">
    <location>
        <begin position="616"/>
        <end position="796"/>
    </location>
</feature>
<evidence type="ECO:0000313" key="15">
    <source>
        <dbReference type="EMBL" id="ELU10783.1"/>
    </source>
</evidence>
<dbReference type="Proteomes" id="UP000014760">
    <property type="component" value="Unassembled WGS sequence"/>
</dbReference>
<dbReference type="EMBL" id="AMQN01000907">
    <property type="status" value="NOT_ANNOTATED_CDS"/>
    <property type="molecule type" value="Genomic_DNA"/>
</dbReference>
<evidence type="ECO:0000259" key="11">
    <source>
        <dbReference type="PROSITE" id="PS01180"/>
    </source>
</evidence>
<dbReference type="SUPFAM" id="SSF49854">
    <property type="entry name" value="Spermadhesin, CUB domain"/>
    <property type="match status" value="1"/>
</dbReference>
<evidence type="ECO:0000256" key="8">
    <source>
        <dbReference type="PROSITE-ProRule" id="PRU01211"/>
    </source>
</evidence>
<dbReference type="InterPro" id="IPR000859">
    <property type="entry name" value="CUB_dom"/>
</dbReference>
<feature type="binding site" evidence="8">
    <location>
        <position position="318"/>
    </location>
    <ligand>
        <name>Zn(2+)</name>
        <dbReference type="ChEBI" id="CHEBI:29105"/>
        <note>catalytic</note>
    </ligand>
</feature>
<comment type="caution">
    <text evidence="7">Lacks conserved residue(s) required for the propagation of feature annotation.</text>
</comment>
<evidence type="ECO:0000256" key="10">
    <source>
        <dbReference type="SAM" id="MobiDB-lite"/>
    </source>
</evidence>
<dbReference type="Gene3D" id="3.40.50.410">
    <property type="entry name" value="von Willebrand factor, type A domain"/>
    <property type="match status" value="1"/>
</dbReference>
<dbReference type="SMART" id="SM00327">
    <property type="entry name" value="VWA"/>
    <property type="match status" value="1"/>
</dbReference>